<dbReference type="SUPFAM" id="SSF56784">
    <property type="entry name" value="HAD-like"/>
    <property type="match status" value="1"/>
</dbReference>
<dbReference type="InterPro" id="IPR023198">
    <property type="entry name" value="PGP-like_dom2"/>
</dbReference>
<dbReference type="Proteomes" id="UP000290287">
    <property type="component" value="Unassembled WGS sequence"/>
</dbReference>
<dbReference type="NCBIfam" id="TIGR01509">
    <property type="entry name" value="HAD-SF-IA-v3"/>
    <property type="match status" value="1"/>
</dbReference>
<dbReference type="EMBL" id="PEIB01000031">
    <property type="protein sequence ID" value="RXJ71839.1"/>
    <property type="molecule type" value="Genomic_DNA"/>
</dbReference>
<evidence type="ECO:0000313" key="1">
    <source>
        <dbReference type="EMBL" id="RXJ71839.1"/>
    </source>
</evidence>
<keyword evidence="3" id="KW-1185">Reference proteome</keyword>
<dbReference type="Pfam" id="PF00702">
    <property type="entry name" value="Hydrolase"/>
    <property type="match status" value="1"/>
</dbReference>
<protein>
    <submittedName>
        <fullName evidence="2">Uncharacterized protein</fullName>
    </submittedName>
</protein>
<gene>
    <name evidence="2" type="ORF">CS022_14875</name>
    <name evidence="1" type="ORF">CS022_19415</name>
</gene>
<dbReference type="RefSeq" id="WP_129122941.1">
    <property type="nucleotide sequence ID" value="NZ_PEIB01000018.1"/>
</dbReference>
<dbReference type="InterPro" id="IPR006439">
    <property type="entry name" value="HAD-SF_hydro_IA"/>
</dbReference>
<evidence type="ECO:0000313" key="2">
    <source>
        <dbReference type="EMBL" id="RXJ72591.1"/>
    </source>
</evidence>
<evidence type="ECO:0000313" key="3">
    <source>
        <dbReference type="Proteomes" id="UP000290287"/>
    </source>
</evidence>
<comment type="caution">
    <text evidence="2">The sequence shown here is derived from an EMBL/GenBank/DDBJ whole genome shotgun (WGS) entry which is preliminary data.</text>
</comment>
<dbReference type="InterPro" id="IPR036412">
    <property type="entry name" value="HAD-like_sf"/>
</dbReference>
<dbReference type="SFLD" id="SFLDG01129">
    <property type="entry name" value="C1.5:_HAD__Beta-PGM__Phosphata"/>
    <property type="match status" value="1"/>
</dbReference>
<dbReference type="OrthoDB" id="9797415at2"/>
<dbReference type="Gene3D" id="1.10.150.240">
    <property type="entry name" value="Putative phosphatase, domain 2"/>
    <property type="match status" value="1"/>
</dbReference>
<dbReference type="EMBL" id="PEIB01000018">
    <property type="protein sequence ID" value="RXJ72591.1"/>
    <property type="molecule type" value="Genomic_DNA"/>
</dbReference>
<name>A0A4Q0YUA3_9GAMM</name>
<dbReference type="AlphaFoldDB" id="A0A4Q0YUA3"/>
<dbReference type="Gene3D" id="3.40.50.1000">
    <property type="entry name" value="HAD superfamily/HAD-like"/>
    <property type="match status" value="1"/>
</dbReference>
<organism evidence="2 3">
    <name type="scientific">Veronia nyctiphanis</name>
    <dbReference type="NCBI Taxonomy" id="1278244"/>
    <lineage>
        <taxon>Bacteria</taxon>
        <taxon>Pseudomonadati</taxon>
        <taxon>Pseudomonadota</taxon>
        <taxon>Gammaproteobacteria</taxon>
        <taxon>Vibrionales</taxon>
        <taxon>Vibrionaceae</taxon>
        <taxon>Veronia</taxon>
    </lineage>
</organism>
<dbReference type="PANTHER" id="PTHR43611">
    <property type="entry name" value="ALPHA-D-GLUCOSE 1-PHOSPHATE PHOSPHATASE"/>
    <property type="match status" value="1"/>
</dbReference>
<proteinExistence type="predicted"/>
<reference evidence="2 3" key="1">
    <citation type="submission" date="2017-10" db="EMBL/GenBank/DDBJ databases">
        <title>Nyctiphanis sp. nov., isolated from the stomach of the euphausiid Nyctiphanes simplex (Hansen, 1911) in the Gulf of California.</title>
        <authorList>
            <person name="Gomez-Gil B."/>
            <person name="Aguilar-Mendez M."/>
            <person name="Lopez-Cortes A."/>
            <person name="Gomez-Gutierrez J."/>
            <person name="Roque A."/>
            <person name="Lang E."/>
            <person name="Gonzalez-Castillo A."/>
        </authorList>
    </citation>
    <scope>NUCLEOTIDE SEQUENCE [LARGE SCALE GENOMIC DNA]</scope>
    <source>
        <strain evidence="2 3">CAIM 600</strain>
    </source>
</reference>
<dbReference type="SFLD" id="SFLDS00003">
    <property type="entry name" value="Haloacid_Dehalogenase"/>
    <property type="match status" value="1"/>
</dbReference>
<dbReference type="InterPro" id="IPR023214">
    <property type="entry name" value="HAD_sf"/>
</dbReference>
<dbReference type="PANTHER" id="PTHR43611:SF3">
    <property type="entry name" value="FLAVIN MONONUCLEOTIDE HYDROLASE 1, CHLOROPLATIC"/>
    <property type="match status" value="1"/>
</dbReference>
<accession>A0A4Q0YUA3</accession>
<sequence length="206" mass="23502">MIKTIFIDFDGVIRHWANHDIKSAEMKSGLPEGTLFKYAFDNQFLLPAITGKQSHRDWVIKVEDAISRDFDKDAAITLTQAWLKADCFVDRGFLDKVRKSIPEAKMVLVTNATDKLDEDLSSHHLLYSFDLVINSATIGIAKPDPSFFQHALKLMKTEPEYAVFIDDQLKNVREAEKHGMHGIHHTDKVQTLINLNTLSRCSFAYH</sequence>